<dbReference type="KEGG" id="tco:Theco_0119"/>
<dbReference type="InterPro" id="IPR037523">
    <property type="entry name" value="VOC_core"/>
</dbReference>
<evidence type="ECO:0000313" key="3">
    <source>
        <dbReference type="Proteomes" id="UP000010795"/>
    </source>
</evidence>
<feature type="domain" description="VOC" evidence="1">
    <location>
        <begin position="15"/>
        <end position="108"/>
    </location>
</feature>
<evidence type="ECO:0000313" key="2">
    <source>
        <dbReference type="EMBL" id="AGA56369.1"/>
    </source>
</evidence>
<dbReference type="RefSeq" id="WP_015253136.1">
    <property type="nucleotide sequence ID" value="NC_019897.1"/>
</dbReference>
<protein>
    <submittedName>
        <fullName evidence="2">Lactoylglutathione lyase-like lyase</fullName>
    </submittedName>
</protein>
<dbReference type="InterPro" id="IPR029068">
    <property type="entry name" value="Glyas_Bleomycin-R_OHBP_Dase"/>
</dbReference>
<dbReference type="Proteomes" id="UP000010795">
    <property type="component" value="Chromosome"/>
</dbReference>
<dbReference type="GO" id="GO:0016829">
    <property type="term" value="F:lyase activity"/>
    <property type="evidence" value="ECO:0007669"/>
    <property type="project" value="UniProtKB-KW"/>
</dbReference>
<dbReference type="PROSITE" id="PS51819">
    <property type="entry name" value="VOC"/>
    <property type="match status" value="1"/>
</dbReference>
<dbReference type="eggNOG" id="COG0346">
    <property type="taxonomic scope" value="Bacteria"/>
</dbReference>
<accession>L0E9Q2</accession>
<dbReference type="SUPFAM" id="SSF54593">
    <property type="entry name" value="Glyoxalase/Bleomycin resistance protein/Dihydroxybiphenyl dioxygenase"/>
    <property type="match status" value="1"/>
</dbReference>
<gene>
    <name evidence="2" type="ordered locus">Theco_0119</name>
</gene>
<dbReference type="STRING" id="717605.Theco_0119"/>
<sequence>MRELDARDSGFVIDRLDHLVLTVHDLQRTIAFYEKVLGMEVVRFGDGLGLHRRNRQNSFRLSARPGPESDRNLELCSINKWADIHIEVLKDLIKHTVETYRKLFPTES</sequence>
<dbReference type="AlphaFoldDB" id="L0E9Q2"/>
<reference evidence="3" key="1">
    <citation type="submission" date="2012-01" db="EMBL/GenBank/DDBJ databases">
        <title>Complete sequence of chromosome of Thermobacillus composti KWC4.</title>
        <authorList>
            <person name="Lucas S."/>
            <person name="Han J."/>
            <person name="Lapidus A."/>
            <person name="Cheng J.-F."/>
            <person name="Goodwin L."/>
            <person name="Pitluck S."/>
            <person name="Peters L."/>
            <person name="Ovchinnikova G."/>
            <person name="Teshima H."/>
            <person name="Detter J.C."/>
            <person name="Han C."/>
            <person name="Tapia R."/>
            <person name="Land M."/>
            <person name="Hauser L."/>
            <person name="Kyrpides N."/>
            <person name="Ivanova N."/>
            <person name="Pagani I."/>
            <person name="Anderson I."/>
            <person name="Woyke T."/>
        </authorList>
    </citation>
    <scope>NUCLEOTIDE SEQUENCE [LARGE SCALE GENOMIC DNA]</scope>
    <source>
        <strain evidence="3">DSM 18247 / JCM 13945 / KWC4</strain>
    </source>
</reference>
<proteinExistence type="predicted"/>
<dbReference type="HOGENOM" id="CLU_2195684_0_0_9"/>
<dbReference type="Gene3D" id="3.10.180.10">
    <property type="entry name" value="2,3-Dihydroxybiphenyl 1,2-Dioxygenase, domain 1"/>
    <property type="match status" value="1"/>
</dbReference>
<organism evidence="2 3">
    <name type="scientific">Thermobacillus composti (strain DSM 18247 / JCM 13945 / KWC4)</name>
    <dbReference type="NCBI Taxonomy" id="717605"/>
    <lineage>
        <taxon>Bacteria</taxon>
        <taxon>Bacillati</taxon>
        <taxon>Bacillota</taxon>
        <taxon>Bacilli</taxon>
        <taxon>Bacillales</taxon>
        <taxon>Paenibacillaceae</taxon>
        <taxon>Thermobacillus</taxon>
    </lineage>
</organism>
<dbReference type="InterPro" id="IPR004360">
    <property type="entry name" value="Glyas_Fos-R_dOase_dom"/>
</dbReference>
<evidence type="ECO:0000259" key="1">
    <source>
        <dbReference type="PROSITE" id="PS51819"/>
    </source>
</evidence>
<dbReference type="EMBL" id="CP003255">
    <property type="protein sequence ID" value="AGA56369.1"/>
    <property type="molecule type" value="Genomic_DNA"/>
</dbReference>
<keyword evidence="3" id="KW-1185">Reference proteome</keyword>
<keyword evidence="2" id="KW-0456">Lyase</keyword>
<dbReference type="Pfam" id="PF00903">
    <property type="entry name" value="Glyoxalase"/>
    <property type="match status" value="1"/>
</dbReference>
<name>L0E9Q2_THECK</name>